<feature type="region of interest" description="Disordered" evidence="10">
    <location>
        <begin position="508"/>
        <end position="566"/>
    </location>
</feature>
<protein>
    <recommendedName>
        <fullName evidence="11">ERCC4 domain-containing protein</fullName>
    </recommendedName>
</protein>
<dbReference type="InterPro" id="IPR011335">
    <property type="entry name" value="Restrct_endonuc-II-like"/>
</dbReference>
<feature type="compositionally biased region" description="Basic residues" evidence="10">
    <location>
        <begin position="523"/>
        <end position="533"/>
    </location>
</feature>
<feature type="region of interest" description="Disordered" evidence="10">
    <location>
        <begin position="121"/>
        <end position="140"/>
    </location>
</feature>
<dbReference type="PANTHER" id="PTHR10150:SF0">
    <property type="entry name" value="DNA REPAIR ENDONUCLEASE XPF"/>
    <property type="match status" value="1"/>
</dbReference>
<dbReference type="Gene3D" id="3.40.50.10130">
    <property type="match status" value="1"/>
</dbReference>
<dbReference type="SUPFAM" id="SSF52980">
    <property type="entry name" value="Restriction endonuclease-like"/>
    <property type="match status" value="1"/>
</dbReference>
<organism evidence="12 13">
    <name type="scientific">Powellomyces hirtus</name>
    <dbReference type="NCBI Taxonomy" id="109895"/>
    <lineage>
        <taxon>Eukaryota</taxon>
        <taxon>Fungi</taxon>
        <taxon>Fungi incertae sedis</taxon>
        <taxon>Chytridiomycota</taxon>
        <taxon>Chytridiomycota incertae sedis</taxon>
        <taxon>Chytridiomycetes</taxon>
        <taxon>Spizellomycetales</taxon>
        <taxon>Powellomycetaceae</taxon>
        <taxon>Powellomyces</taxon>
    </lineage>
</organism>
<dbReference type="FunFam" id="3.40.50.10130:FF:000002">
    <property type="entry name" value="DNA repair endonuclease XPF"/>
    <property type="match status" value="1"/>
</dbReference>
<keyword evidence="8" id="KW-0234">DNA repair</keyword>
<comment type="similarity">
    <text evidence="2">Belongs to the XPF family.</text>
</comment>
<comment type="subcellular location">
    <subcellularLocation>
        <location evidence="1">Nucleus</location>
    </subcellularLocation>
</comment>
<feature type="compositionally biased region" description="Polar residues" evidence="10">
    <location>
        <begin position="643"/>
        <end position="659"/>
    </location>
</feature>
<dbReference type="GO" id="GO:0000014">
    <property type="term" value="F:single-stranded DNA endodeoxyribonuclease activity"/>
    <property type="evidence" value="ECO:0007669"/>
    <property type="project" value="TreeGrafter"/>
</dbReference>
<gene>
    <name evidence="12" type="ORF">PhCBS80983_g05139</name>
</gene>
<dbReference type="InterPro" id="IPR047520">
    <property type="entry name" value="XPF_nuclease"/>
</dbReference>
<keyword evidence="7" id="KW-0238">DNA-binding</keyword>
<evidence type="ECO:0000256" key="1">
    <source>
        <dbReference type="ARBA" id="ARBA00004123"/>
    </source>
</evidence>
<evidence type="ECO:0000313" key="12">
    <source>
        <dbReference type="EMBL" id="TPX55659.1"/>
    </source>
</evidence>
<dbReference type="Gene3D" id="1.10.150.20">
    <property type="entry name" value="5' to 3' exonuclease, C-terminal subdomain"/>
    <property type="match status" value="1"/>
</dbReference>
<feature type="compositionally biased region" description="Low complexity" evidence="10">
    <location>
        <begin position="595"/>
        <end position="621"/>
    </location>
</feature>
<keyword evidence="3" id="KW-0540">Nuclease</keyword>
<evidence type="ECO:0000256" key="6">
    <source>
        <dbReference type="ARBA" id="ARBA00022801"/>
    </source>
</evidence>
<dbReference type="GO" id="GO:0000110">
    <property type="term" value="C:nucleotide-excision repair factor 1 complex"/>
    <property type="evidence" value="ECO:0007669"/>
    <property type="project" value="TreeGrafter"/>
</dbReference>
<keyword evidence="9" id="KW-0539">Nucleus</keyword>
<dbReference type="GO" id="GO:0003697">
    <property type="term" value="F:single-stranded DNA binding"/>
    <property type="evidence" value="ECO:0007669"/>
    <property type="project" value="TreeGrafter"/>
</dbReference>
<evidence type="ECO:0000313" key="13">
    <source>
        <dbReference type="Proteomes" id="UP000318582"/>
    </source>
</evidence>
<evidence type="ECO:0000256" key="9">
    <source>
        <dbReference type="ARBA" id="ARBA00023242"/>
    </source>
</evidence>
<dbReference type="Pfam" id="PF02732">
    <property type="entry name" value="ERCC4"/>
    <property type="match status" value="1"/>
</dbReference>
<dbReference type="GO" id="GO:0000724">
    <property type="term" value="P:double-strand break repair via homologous recombination"/>
    <property type="evidence" value="ECO:0007669"/>
    <property type="project" value="TreeGrafter"/>
</dbReference>
<sequence length="1094" mass="120744">MSLPEESASHLLEFQKHMALDLLSTAADIPLKSSSSTYAATAPTSTSEGKGDGLLISAKGLGQRQILLAFLQIYSDPRGLVLLLNTPAREVAVLKDDLMALCAGHDVPVPPIVLEGREGDEGGEGVEGMEGGKAAEEGVGGRPEFFRSINNETTATERQDLYLSGGVLSVTSRILVVDMLNKIVPVNKILGIIVNHAHRVTDTSTEAFILRLYRDDNKEGFIKALSDEPEAFTRGYWKLERSMKTLFLRHVFLWPRFHMTVMNNIEQGKVELHECKVKLTQSMKEIQAALIDCIDQCLAELRRTNPTIDAEELTVENAFFRTFDQLLRSQLDPIWHRVGQKTKLLIGDLKVLRRLLSYLISYDCVTFNSFLETIVATNATDAGVVFRSEANQSPWLLLDSAHVVLSAARQRVYRRVAPSATGEAAAPHVLSNDATGDVLMPPGLVPVLEEQPKWRVLRDVIRQIERDRAERQNHGEVPGPVLVMVDGDRACNQLSEILSKCDLTYIKPEPGESVPPQQPVAARRTKPKSRKRATLAEDDDGEDEKPPQQQPDDAAMPSAGDSSGTGSEQLLSRLLQRYFRWKGGMAVVTKNLFRGNRNTTGSGSGTNGASNGNNSTSTSYTARGRGGGASGQPPAAKRRRVRGSSTSASSNGRAQQQSTGGIGDTGMPVTFEQEAEQIAEYLSQVETVLPGAEADMPDKEKEDPLIANAGATTAASFLPSFTVIESPNLVTVRPYASTSMALAGGSVSNGDDDARVLEDLMPEYVVLYDPDLGFVRRVECYKALNPHRKLRVYFLVYENSVEEQRFLSMIRKEKAAFEKLIREKSIMAIPIDQDGRIARDPEAEFWRQLDSRLAGGQIIAAKDRNQVIVDVREFRSSLPLLLHTTGLSIRACTLEVGDYVLSPSICVERKSLSDLIQSLKSGRLYTQCEAMSLHYRTPVLLIEFDKQKSGFALHSEVGARNNEIDARDVGSRLCLLCLHFVKLRIVWSSSPQATAEIFEDLKKNQEEPSMEDAMAVGIDNADTIDSAYSITPSDILRSLPGITSKNYRYVMSKVRDLRELSQMTLQECQALIGSEFGRLLHGFFRKDAKDERTL</sequence>
<evidence type="ECO:0000259" key="11">
    <source>
        <dbReference type="SMART" id="SM00891"/>
    </source>
</evidence>
<evidence type="ECO:0000256" key="3">
    <source>
        <dbReference type="ARBA" id="ARBA00022722"/>
    </source>
</evidence>
<keyword evidence="6" id="KW-0378">Hydrolase</keyword>
<evidence type="ECO:0000256" key="7">
    <source>
        <dbReference type="ARBA" id="ARBA00023125"/>
    </source>
</evidence>
<evidence type="ECO:0000256" key="2">
    <source>
        <dbReference type="ARBA" id="ARBA00010015"/>
    </source>
</evidence>
<evidence type="ECO:0000256" key="10">
    <source>
        <dbReference type="SAM" id="MobiDB-lite"/>
    </source>
</evidence>
<dbReference type="SMART" id="SM00891">
    <property type="entry name" value="ERCC4"/>
    <property type="match status" value="1"/>
</dbReference>
<keyword evidence="13" id="KW-1185">Reference proteome</keyword>
<evidence type="ECO:0000256" key="5">
    <source>
        <dbReference type="ARBA" id="ARBA00022763"/>
    </source>
</evidence>
<dbReference type="STRING" id="109895.A0A507DV72"/>
<dbReference type="PANTHER" id="PTHR10150">
    <property type="entry name" value="DNA REPAIR ENDONUCLEASE XPF"/>
    <property type="match status" value="1"/>
</dbReference>
<dbReference type="InterPro" id="IPR006166">
    <property type="entry name" value="ERCC4_domain"/>
</dbReference>
<name>A0A507DV72_9FUNG</name>
<evidence type="ECO:0000256" key="4">
    <source>
        <dbReference type="ARBA" id="ARBA00022759"/>
    </source>
</evidence>
<dbReference type="SUPFAM" id="SSF47781">
    <property type="entry name" value="RuvA domain 2-like"/>
    <property type="match status" value="1"/>
</dbReference>
<evidence type="ECO:0000256" key="8">
    <source>
        <dbReference type="ARBA" id="ARBA00023204"/>
    </source>
</evidence>
<feature type="region of interest" description="Disordered" evidence="10">
    <location>
        <begin position="594"/>
        <end position="667"/>
    </location>
</feature>
<dbReference type="InterPro" id="IPR010994">
    <property type="entry name" value="RuvA_2-like"/>
</dbReference>
<accession>A0A507DV72</accession>
<dbReference type="Proteomes" id="UP000318582">
    <property type="component" value="Unassembled WGS sequence"/>
</dbReference>
<keyword evidence="4" id="KW-0255">Endonuclease</keyword>
<reference evidence="12 13" key="1">
    <citation type="journal article" date="2019" name="Sci. Rep.">
        <title>Comparative genomics of chytrid fungi reveal insights into the obligate biotrophic and pathogenic lifestyle of Synchytrium endobioticum.</title>
        <authorList>
            <person name="van de Vossenberg B.T.L.H."/>
            <person name="Warris S."/>
            <person name="Nguyen H.D.T."/>
            <person name="van Gent-Pelzer M.P.E."/>
            <person name="Joly D.L."/>
            <person name="van de Geest H.C."/>
            <person name="Bonants P.J.M."/>
            <person name="Smith D.S."/>
            <person name="Levesque C.A."/>
            <person name="van der Lee T.A.J."/>
        </authorList>
    </citation>
    <scope>NUCLEOTIDE SEQUENCE [LARGE SCALE GENOMIC DNA]</scope>
    <source>
        <strain evidence="12 13">CBS 809.83</strain>
    </source>
</reference>
<dbReference type="CDD" id="cd20078">
    <property type="entry name" value="XPF_nuclease_XPF_euk"/>
    <property type="match status" value="1"/>
</dbReference>
<keyword evidence="5" id="KW-0227">DNA damage</keyword>
<dbReference type="GO" id="GO:1901255">
    <property type="term" value="P:nucleotide-excision repair involved in interstrand cross-link repair"/>
    <property type="evidence" value="ECO:0007669"/>
    <property type="project" value="TreeGrafter"/>
</dbReference>
<dbReference type="GO" id="GO:0003684">
    <property type="term" value="F:damaged DNA binding"/>
    <property type="evidence" value="ECO:0007669"/>
    <property type="project" value="TreeGrafter"/>
</dbReference>
<feature type="domain" description="ERCC4" evidence="11">
    <location>
        <begin position="866"/>
        <end position="946"/>
    </location>
</feature>
<dbReference type="GO" id="GO:0000712">
    <property type="term" value="P:resolution of meiotic recombination intermediates"/>
    <property type="evidence" value="ECO:0007669"/>
    <property type="project" value="TreeGrafter"/>
</dbReference>
<dbReference type="EMBL" id="QEAQ01000100">
    <property type="protein sequence ID" value="TPX55659.1"/>
    <property type="molecule type" value="Genomic_DNA"/>
</dbReference>
<proteinExistence type="inferred from homology"/>
<dbReference type="AlphaFoldDB" id="A0A507DV72"/>
<comment type="caution">
    <text evidence="12">The sequence shown here is derived from an EMBL/GenBank/DDBJ whole genome shotgun (WGS) entry which is preliminary data.</text>
</comment>